<feature type="domain" description="GST C-terminal" evidence="1">
    <location>
        <begin position="82"/>
        <end position="211"/>
    </location>
</feature>
<dbReference type="CDD" id="cd00570">
    <property type="entry name" value="GST_N_family"/>
    <property type="match status" value="1"/>
</dbReference>
<dbReference type="EMBL" id="CP136522">
    <property type="protein sequence ID" value="WOT06475.1"/>
    <property type="molecule type" value="Genomic_DNA"/>
</dbReference>
<dbReference type="Pfam" id="PF13410">
    <property type="entry name" value="GST_C_2"/>
    <property type="match status" value="1"/>
</dbReference>
<organism evidence="2 3">
    <name type="scientific">Shewanella youngdeokensis</name>
    <dbReference type="NCBI Taxonomy" id="2999068"/>
    <lineage>
        <taxon>Bacteria</taxon>
        <taxon>Pseudomonadati</taxon>
        <taxon>Pseudomonadota</taxon>
        <taxon>Gammaproteobacteria</taxon>
        <taxon>Alteromonadales</taxon>
        <taxon>Shewanellaceae</taxon>
        <taxon>Shewanella</taxon>
    </lineage>
</organism>
<dbReference type="PANTHER" id="PTHR43968">
    <property type="match status" value="1"/>
</dbReference>
<dbReference type="InterPro" id="IPR036249">
    <property type="entry name" value="Thioredoxin-like_sf"/>
</dbReference>
<protein>
    <submittedName>
        <fullName evidence="2">Glutathione S-transferase</fullName>
    </submittedName>
</protein>
<proteinExistence type="predicted"/>
<dbReference type="PROSITE" id="PS50405">
    <property type="entry name" value="GST_CTER"/>
    <property type="match status" value="1"/>
</dbReference>
<dbReference type="Proteomes" id="UP001529491">
    <property type="component" value="Chromosome"/>
</dbReference>
<dbReference type="InterPro" id="IPR010987">
    <property type="entry name" value="Glutathione-S-Trfase_C-like"/>
</dbReference>
<dbReference type="SUPFAM" id="SSF52833">
    <property type="entry name" value="Thioredoxin-like"/>
    <property type="match status" value="1"/>
</dbReference>
<dbReference type="SUPFAM" id="SSF47616">
    <property type="entry name" value="GST C-terminal domain-like"/>
    <property type="match status" value="1"/>
</dbReference>
<sequence>MMTLHGFAASNYYNLVKHVLMHKQLPFEEQLIYGGSDALKAISPAAKVPVITTPAGVNISESSVICDFIEEAYPAIPLSPDNPEERAVVRQIMKMAELYFELPSRRLIPYAFSGVKVPESVTNEVRQVLHRGITALSRLAKFSPWIAGEKFTMADIYVYYVNIVVSSFGSSQLNWDILAQIPAMKEWNTSMSQSAIAQSIEADRQANMPEFIQTVKDQLQAANAAKQASSIQRMPK</sequence>
<dbReference type="InterPro" id="IPR040079">
    <property type="entry name" value="Glutathione_S-Trfase"/>
</dbReference>
<dbReference type="SFLD" id="SFLDS00019">
    <property type="entry name" value="Glutathione_Transferase_(cytos"/>
    <property type="match status" value="1"/>
</dbReference>
<dbReference type="InterPro" id="IPR036282">
    <property type="entry name" value="Glutathione-S-Trfase_C_sf"/>
</dbReference>
<keyword evidence="3" id="KW-1185">Reference proteome</keyword>
<name>A0ABZ0K3V1_9GAMM</name>
<gene>
    <name evidence="2" type="ORF">RGE70_06795</name>
</gene>
<dbReference type="Pfam" id="PF13417">
    <property type="entry name" value="GST_N_3"/>
    <property type="match status" value="1"/>
</dbReference>
<evidence type="ECO:0000259" key="1">
    <source>
        <dbReference type="PROSITE" id="PS50405"/>
    </source>
</evidence>
<dbReference type="Gene3D" id="3.40.30.10">
    <property type="entry name" value="Glutaredoxin"/>
    <property type="match status" value="1"/>
</dbReference>
<reference evidence="2 3" key="1">
    <citation type="submission" date="2023-10" db="EMBL/GenBank/DDBJ databases">
        <title>Complete genome sequence of Shewanella sp. DAU334.</title>
        <authorList>
            <person name="Lee Y.-S."/>
            <person name="Jeong H.-R."/>
            <person name="Hwang E.-J."/>
            <person name="Choi Y.-L."/>
            <person name="Kim G.-D."/>
        </authorList>
    </citation>
    <scope>NUCLEOTIDE SEQUENCE [LARGE SCALE GENOMIC DNA]</scope>
    <source>
        <strain evidence="2 3">DAU334</strain>
    </source>
</reference>
<evidence type="ECO:0000313" key="3">
    <source>
        <dbReference type="Proteomes" id="UP001529491"/>
    </source>
</evidence>
<dbReference type="InterPro" id="IPR050983">
    <property type="entry name" value="GST_Omega/HSP26"/>
</dbReference>
<dbReference type="RefSeq" id="WP_310470749.1">
    <property type="nucleotide sequence ID" value="NZ_CP136522.1"/>
</dbReference>
<accession>A0ABZ0K3V1</accession>
<dbReference type="Gene3D" id="1.20.1050.10">
    <property type="match status" value="1"/>
</dbReference>
<dbReference type="InterPro" id="IPR004045">
    <property type="entry name" value="Glutathione_S-Trfase_N"/>
</dbReference>
<dbReference type="PANTHER" id="PTHR43968:SF6">
    <property type="entry name" value="GLUTATHIONE S-TRANSFERASE OMEGA"/>
    <property type="match status" value="1"/>
</dbReference>
<evidence type="ECO:0000313" key="2">
    <source>
        <dbReference type="EMBL" id="WOT06475.1"/>
    </source>
</evidence>